<dbReference type="AlphaFoldDB" id="A0A2C9WIM6"/>
<reference evidence="1" key="1">
    <citation type="submission" date="2016-02" db="EMBL/GenBank/DDBJ databases">
        <title>WGS assembly of Manihot esculenta.</title>
        <authorList>
            <person name="Bredeson J.V."/>
            <person name="Prochnik S.E."/>
            <person name="Lyons J.B."/>
            <person name="Schmutz J."/>
            <person name="Grimwood J."/>
            <person name="Vrebalov J."/>
            <person name="Bart R.S."/>
            <person name="Amuge T."/>
            <person name="Ferguson M.E."/>
            <person name="Green R."/>
            <person name="Putnam N."/>
            <person name="Stites J."/>
            <person name="Rounsley S."/>
            <person name="Rokhsar D.S."/>
        </authorList>
    </citation>
    <scope>NUCLEOTIDE SEQUENCE [LARGE SCALE GENOMIC DNA]</scope>
    <source>
        <tissue evidence="1">Leaf</tissue>
    </source>
</reference>
<sequence length="67" mass="7466">MERNRVVFKRDASDVNRVVSKVVSCIKLRLQSAFNSIIGPSGIVIKSWIWVLMSADVLCCRIAVVTS</sequence>
<accession>A0A2C9WIM6</accession>
<protein>
    <submittedName>
        <fullName evidence="1">Uncharacterized protein</fullName>
    </submittedName>
</protein>
<organism evidence="1">
    <name type="scientific">Manihot esculenta</name>
    <name type="common">Cassava</name>
    <name type="synonym">Jatropha manihot</name>
    <dbReference type="NCBI Taxonomy" id="3983"/>
    <lineage>
        <taxon>Eukaryota</taxon>
        <taxon>Viridiplantae</taxon>
        <taxon>Streptophyta</taxon>
        <taxon>Embryophyta</taxon>
        <taxon>Tracheophyta</taxon>
        <taxon>Spermatophyta</taxon>
        <taxon>Magnoliopsida</taxon>
        <taxon>eudicotyledons</taxon>
        <taxon>Gunneridae</taxon>
        <taxon>Pentapetalae</taxon>
        <taxon>rosids</taxon>
        <taxon>fabids</taxon>
        <taxon>Malpighiales</taxon>
        <taxon>Euphorbiaceae</taxon>
        <taxon>Crotonoideae</taxon>
        <taxon>Manihoteae</taxon>
        <taxon>Manihot</taxon>
    </lineage>
</organism>
<name>A0A2C9WIM6_MANES</name>
<proteinExistence type="predicted"/>
<dbReference type="EMBL" id="CM004388">
    <property type="protein sequence ID" value="OAY59015.1"/>
    <property type="molecule type" value="Genomic_DNA"/>
</dbReference>
<evidence type="ECO:0000313" key="1">
    <source>
        <dbReference type="EMBL" id="OAY59015.1"/>
    </source>
</evidence>
<gene>
    <name evidence="1" type="ORF">MANES_02G224800</name>
</gene>